<feature type="transmembrane region" description="Helical" evidence="1">
    <location>
        <begin position="105"/>
        <end position="128"/>
    </location>
</feature>
<feature type="transmembrane region" description="Helical" evidence="1">
    <location>
        <begin position="15"/>
        <end position="38"/>
    </location>
</feature>
<organism evidence="2 3">
    <name type="scientific">Anaeramoeba flamelloides</name>
    <dbReference type="NCBI Taxonomy" id="1746091"/>
    <lineage>
        <taxon>Eukaryota</taxon>
        <taxon>Metamonada</taxon>
        <taxon>Anaeramoebidae</taxon>
        <taxon>Anaeramoeba</taxon>
    </lineage>
</organism>
<keyword evidence="1" id="KW-0472">Membrane</keyword>
<gene>
    <name evidence="2" type="ORF">M0813_22803</name>
</gene>
<feature type="transmembrane region" description="Helical" evidence="1">
    <location>
        <begin position="50"/>
        <end position="68"/>
    </location>
</feature>
<evidence type="ECO:0000313" key="3">
    <source>
        <dbReference type="Proteomes" id="UP001150062"/>
    </source>
</evidence>
<keyword evidence="3" id="KW-1185">Reference proteome</keyword>
<protein>
    <submittedName>
        <fullName evidence="2">Nurim</fullName>
    </submittedName>
</protein>
<feature type="transmembrane region" description="Helical" evidence="1">
    <location>
        <begin position="174"/>
        <end position="196"/>
    </location>
</feature>
<evidence type="ECO:0000256" key="1">
    <source>
        <dbReference type="SAM" id="Phobius"/>
    </source>
</evidence>
<feature type="transmembrane region" description="Helical" evidence="1">
    <location>
        <begin position="140"/>
        <end position="162"/>
    </location>
</feature>
<name>A0ABQ8YBU7_9EUKA</name>
<dbReference type="Proteomes" id="UP001150062">
    <property type="component" value="Unassembled WGS sequence"/>
</dbReference>
<feature type="transmembrane region" description="Helical" evidence="1">
    <location>
        <begin position="234"/>
        <end position="264"/>
    </location>
</feature>
<dbReference type="EMBL" id="JAOAOG010000182">
    <property type="protein sequence ID" value="KAJ6242031.1"/>
    <property type="molecule type" value="Genomic_DNA"/>
</dbReference>
<evidence type="ECO:0000313" key="2">
    <source>
        <dbReference type="EMBL" id="KAJ6242031.1"/>
    </source>
</evidence>
<keyword evidence="1" id="KW-0812">Transmembrane</keyword>
<accession>A0ABQ8YBU7</accession>
<sequence length="306" mass="36064">MISSIIEFLSQHKQIFFTTYFSVTFLHILALLICFFYCRKNATAIKISNLLGLIFLIYQTLGMIYFLLKFLEPTSKGLTNVNIGIQDFLHYLPFHKEDTTEKMKYFWDASVLVLFLVGYLVISMFNLPQNNFLTLSVSKAFSLLFMYLVIFTWCPVETTVLWSLPNRVSILTKIYYFGWILIVFQLISYTFLIVFFKNQNHHDNDHHHHHHHHHQRNSAQNPIKELLKQDSSPLFFGPMFILWSPVYMTIDHFIFSSVFTIYFFSASSANDSHFKAAWSGLLSNSKRLFNKTFPILILNRFVKKNK</sequence>
<keyword evidence="1" id="KW-1133">Transmembrane helix</keyword>
<reference evidence="2" key="1">
    <citation type="submission" date="2022-08" db="EMBL/GenBank/DDBJ databases">
        <title>Novel sulfate-reducing endosymbionts in the free-living metamonad Anaeramoeba.</title>
        <authorList>
            <person name="Jerlstrom-Hultqvist J."/>
            <person name="Cepicka I."/>
            <person name="Gallot-Lavallee L."/>
            <person name="Salas-Leiva D."/>
            <person name="Curtis B.A."/>
            <person name="Zahonova K."/>
            <person name="Pipaliya S."/>
            <person name="Dacks J."/>
            <person name="Roger A.J."/>
        </authorList>
    </citation>
    <scope>NUCLEOTIDE SEQUENCE</scope>
    <source>
        <strain evidence="2">Schooner1</strain>
    </source>
</reference>
<comment type="caution">
    <text evidence="2">The sequence shown here is derived from an EMBL/GenBank/DDBJ whole genome shotgun (WGS) entry which is preliminary data.</text>
</comment>
<proteinExistence type="predicted"/>